<evidence type="ECO:0000313" key="2">
    <source>
        <dbReference type="Proteomes" id="UP000306477"/>
    </source>
</evidence>
<reference evidence="1 2" key="1">
    <citation type="journal article" date="2019" name="Indoor Air">
        <title>Impacts of indoor surface finishes on bacterial viability.</title>
        <authorList>
            <person name="Hu J."/>
            <person name="Maamar S.B."/>
            <person name="Glawe A.J."/>
            <person name="Gottel N."/>
            <person name="Gilbert J.A."/>
            <person name="Hartmann E.M."/>
        </authorList>
    </citation>
    <scope>NUCLEOTIDE SEQUENCE [LARGE SCALE GENOMIC DNA]</scope>
    <source>
        <strain evidence="1 2">AF060A6</strain>
    </source>
</reference>
<dbReference type="OrthoDB" id="1708204at2"/>
<protein>
    <submittedName>
        <fullName evidence="1">Uncharacterized protein</fullName>
    </submittedName>
</protein>
<proteinExistence type="predicted"/>
<dbReference type="AlphaFoldDB" id="A0A4S3PWA7"/>
<accession>A0A4S3PWA7</accession>
<dbReference type="Proteomes" id="UP000306477">
    <property type="component" value="Unassembled WGS sequence"/>
</dbReference>
<dbReference type="RefSeq" id="WP_136378658.1">
    <property type="nucleotide sequence ID" value="NZ_SLUB01000006.1"/>
</dbReference>
<sequence>MSSLIEEVKKELECFAYKEGKCKILKVNQCEGTVCSFFKTVPQLSVERQRSFEHIQSLDDATRDHIMDFYNIDSVKQQKEVASCDS</sequence>
<comment type="caution">
    <text evidence="1">The sequence shown here is derived from an EMBL/GenBank/DDBJ whole genome shotgun (WGS) entry which is preliminary data.</text>
</comment>
<evidence type="ECO:0000313" key="1">
    <source>
        <dbReference type="EMBL" id="THE14018.1"/>
    </source>
</evidence>
<name>A0A4S3PWA7_9BACI</name>
<organism evidence="1 2">
    <name type="scientific">Bacillus timonensis</name>
    <dbReference type="NCBI Taxonomy" id="1033734"/>
    <lineage>
        <taxon>Bacteria</taxon>
        <taxon>Bacillati</taxon>
        <taxon>Bacillota</taxon>
        <taxon>Bacilli</taxon>
        <taxon>Bacillales</taxon>
        <taxon>Bacillaceae</taxon>
        <taxon>Bacillus</taxon>
    </lineage>
</organism>
<dbReference type="EMBL" id="SLUB01000006">
    <property type="protein sequence ID" value="THE14018.1"/>
    <property type="molecule type" value="Genomic_DNA"/>
</dbReference>
<keyword evidence="2" id="KW-1185">Reference proteome</keyword>
<gene>
    <name evidence="1" type="ORF">E1I69_05835</name>
</gene>